<name>A0A317T3M7_9PEZI</name>
<evidence type="ECO:0000313" key="1">
    <source>
        <dbReference type="EMBL" id="PWW80377.1"/>
    </source>
</evidence>
<keyword evidence="2" id="KW-1185">Reference proteome</keyword>
<proteinExistence type="predicted"/>
<sequence length="78" mass="8386">MGRRERASDGAMFTFFLYTVSLLFSSELNGSLKLFGGSVLGSSFSELLEGCMDGGVVLVLRGSVVKKKKKRAAMPMST</sequence>
<comment type="caution">
    <text evidence="1">The sequence shown here is derived from an EMBL/GenBank/DDBJ whole genome shotgun (WGS) entry which is preliminary data.</text>
</comment>
<evidence type="ECO:0000313" key="2">
    <source>
        <dbReference type="Proteomes" id="UP000246991"/>
    </source>
</evidence>
<dbReference type="EMBL" id="PYWC01000003">
    <property type="protein sequence ID" value="PWW80377.1"/>
    <property type="molecule type" value="Genomic_DNA"/>
</dbReference>
<accession>A0A317T3M7</accession>
<protein>
    <submittedName>
        <fullName evidence="1">Uncharacterized protein</fullName>
    </submittedName>
</protein>
<dbReference type="AlphaFoldDB" id="A0A317T3M7"/>
<feature type="non-terminal residue" evidence="1">
    <location>
        <position position="78"/>
    </location>
</feature>
<gene>
    <name evidence="1" type="ORF">C7212DRAFT_311424</name>
</gene>
<reference evidence="1 2" key="1">
    <citation type="submission" date="2018-03" db="EMBL/GenBank/DDBJ databases">
        <title>Genomes of Pezizomycetes fungi and the evolution of truffles.</title>
        <authorList>
            <person name="Murat C."/>
            <person name="Payen T."/>
            <person name="Noel B."/>
            <person name="Kuo A."/>
            <person name="Martin F.M."/>
        </authorList>
    </citation>
    <scope>NUCLEOTIDE SEQUENCE [LARGE SCALE GENOMIC DNA]</scope>
    <source>
        <strain evidence="1">091103-1</strain>
    </source>
</reference>
<dbReference type="Proteomes" id="UP000246991">
    <property type="component" value="Unassembled WGS sequence"/>
</dbReference>
<organism evidence="1 2">
    <name type="scientific">Tuber magnatum</name>
    <name type="common">white Piedmont truffle</name>
    <dbReference type="NCBI Taxonomy" id="42249"/>
    <lineage>
        <taxon>Eukaryota</taxon>
        <taxon>Fungi</taxon>
        <taxon>Dikarya</taxon>
        <taxon>Ascomycota</taxon>
        <taxon>Pezizomycotina</taxon>
        <taxon>Pezizomycetes</taxon>
        <taxon>Pezizales</taxon>
        <taxon>Tuberaceae</taxon>
        <taxon>Tuber</taxon>
    </lineage>
</organism>